<dbReference type="RefSeq" id="XP_023094124.1">
    <property type="nucleotide sequence ID" value="XM_023233716.1"/>
</dbReference>
<gene>
    <name evidence="10" type="ORF">AO090010000294</name>
</gene>
<feature type="transmembrane region" description="Helical" evidence="7">
    <location>
        <begin position="556"/>
        <end position="577"/>
    </location>
</feature>
<dbReference type="PANTHER" id="PTHR13018:SF20">
    <property type="entry name" value="SPORULATION-SPECIFIC PROTEIN 75"/>
    <property type="match status" value="1"/>
</dbReference>
<keyword evidence="6 7" id="KW-0472">Membrane</keyword>
<dbReference type="KEGG" id="aor:AO090010000294"/>
<sequence>MDLAALNETVNDAAGKAQKNEGLSTQSFLISLAVSGSIFIPVVYIFTFLKDIDHKLFQPGCLADPDLSPLPKGRTLWVKQLWEFMKDDTKLTGRLSLDCRFFLRLLQVAVRLFAPIAVIILPILLPVNYTANNIHVGGLDKLSISNIQKEQHIRWWITIFAATLANIHIWRLLLVEFRLVVKARQNYFHEYFSAQRAATIVVTNIPPGTWNDETLRQIYSAFNGGPVDVILPQQEVCDGKELELRTLLRDLDTMIRVRPHISGKRVVPSSTKLMAYFREKALLECKIHNLGRDIERIKSIALLHFSDLFTAHLLLQARASSIPLALEAHDTDLKTLDPILYYGKLSRTLRSISILVTLNVLAILWAIPISLTGLLSQLVYLDSIDSHLHNLSDKELGAIQGLAPQMAASILMYCFPVVLQFLMKYYIAFERPAVEVLLQRHYFLFLYTQLFIVVSISSGVTTMIPEIVNNVQSVPALLAKNLPKSGNYFYSYFLLQTVTQTALILFRLPDSLWMCLRRDGKKHTLKEVRWSLLYPVFTNLICIGIIYSIISPLITLIGTMAFGIFLITHAYQSIYILEANEDTAGLLYWEALNQLFVGVYTMDLFLIGLFILRNVLGPMIVAIILLAGSALVQNYVRTKLHPLIKFVSASQNEFGKGKTIRSYSVLAVYTCLAYFNNPIMDLASKGRILSFYRLLNMNSVPAEEYIVWPPSVSILQRVSPNQVRQPKDSRLPVAYLLRTVRNNKRRTEFDLHICFWIDEESIMQFSPHLHSTYSKSPGM</sequence>
<feature type="transmembrane region" description="Helical" evidence="7">
    <location>
        <begin position="354"/>
        <end position="381"/>
    </location>
</feature>
<keyword evidence="11" id="KW-1185">Reference proteome</keyword>
<keyword evidence="3" id="KW-0813">Transport</keyword>
<feature type="domain" description="CSC1/OSCA1-like 7TM region" evidence="8">
    <location>
        <begin position="350"/>
        <end position="610"/>
    </location>
</feature>
<proteinExistence type="inferred from homology"/>
<evidence type="ECO:0000313" key="10">
    <source>
        <dbReference type="EMBL" id="BAE66178.1"/>
    </source>
</evidence>
<dbReference type="InterPro" id="IPR045122">
    <property type="entry name" value="Csc1-like"/>
</dbReference>
<comment type="similarity">
    <text evidence="2">Belongs to the CSC1 (TC 1.A.17) family.</text>
</comment>
<feature type="transmembrane region" description="Helical" evidence="7">
    <location>
        <begin position="401"/>
        <end position="423"/>
    </location>
</feature>
<evidence type="ECO:0000256" key="1">
    <source>
        <dbReference type="ARBA" id="ARBA00004141"/>
    </source>
</evidence>
<evidence type="ECO:0000256" key="3">
    <source>
        <dbReference type="ARBA" id="ARBA00022448"/>
    </source>
</evidence>
<dbReference type="GO" id="GO:0005886">
    <property type="term" value="C:plasma membrane"/>
    <property type="evidence" value="ECO:0007669"/>
    <property type="project" value="TreeGrafter"/>
</dbReference>
<evidence type="ECO:0000259" key="8">
    <source>
        <dbReference type="Pfam" id="PF02714"/>
    </source>
</evidence>
<accession>Q2TX45</accession>
<evidence type="ECO:0000256" key="7">
    <source>
        <dbReference type="SAM" id="Phobius"/>
    </source>
</evidence>
<dbReference type="GeneID" id="5999445"/>
<feature type="transmembrane region" description="Helical" evidence="7">
    <location>
        <begin position="618"/>
        <end position="636"/>
    </location>
</feature>
<feature type="transmembrane region" description="Helical" evidence="7">
    <location>
        <begin position="488"/>
        <end position="509"/>
    </location>
</feature>
<dbReference type="AlphaFoldDB" id="Q2TX45"/>
<dbReference type="Pfam" id="PF13967">
    <property type="entry name" value="RSN1_TM"/>
    <property type="match status" value="1"/>
</dbReference>
<keyword evidence="4 7" id="KW-0812">Transmembrane</keyword>
<dbReference type="PANTHER" id="PTHR13018">
    <property type="entry name" value="PROBABLE MEMBRANE PROTEIN DUF221-RELATED"/>
    <property type="match status" value="1"/>
</dbReference>
<dbReference type="HOGENOM" id="CLU_359390_0_0_1"/>
<dbReference type="Proteomes" id="UP000006564">
    <property type="component" value="Chromosome 8"/>
</dbReference>
<feature type="transmembrane region" description="Helical" evidence="7">
    <location>
        <begin position="530"/>
        <end position="550"/>
    </location>
</feature>
<feature type="transmembrane region" description="Helical" evidence="7">
    <location>
        <begin position="28"/>
        <end position="49"/>
    </location>
</feature>
<feature type="transmembrane region" description="Helical" evidence="7">
    <location>
        <begin position="101"/>
        <end position="125"/>
    </location>
</feature>
<organism evidence="10 11">
    <name type="scientific">Aspergillus oryzae (strain ATCC 42149 / RIB 40)</name>
    <name type="common">Yellow koji mold</name>
    <dbReference type="NCBI Taxonomy" id="510516"/>
    <lineage>
        <taxon>Eukaryota</taxon>
        <taxon>Fungi</taxon>
        <taxon>Dikarya</taxon>
        <taxon>Ascomycota</taxon>
        <taxon>Pezizomycotina</taxon>
        <taxon>Eurotiomycetes</taxon>
        <taxon>Eurotiomycetidae</taxon>
        <taxon>Eurotiales</taxon>
        <taxon>Aspergillaceae</taxon>
        <taxon>Aspergillus</taxon>
        <taxon>Aspergillus subgen. Circumdati</taxon>
    </lineage>
</organism>
<dbReference type="OMA" id="FSVTFIR"/>
<evidence type="ECO:0000256" key="6">
    <source>
        <dbReference type="ARBA" id="ARBA00023136"/>
    </source>
</evidence>
<evidence type="ECO:0000259" key="9">
    <source>
        <dbReference type="Pfam" id="PF13967"/>
    </source>
</evidence>
<keyword evidence="5 7" id="KW-1133">Transmembrane helix</keyword>
<dbReference type="EMBL" id="AP007175">
    <property type="protein sequence ID" value="BAE66178.1"/>
    <property type="molecule type" value="Genomic_DNA"/>
</dbReference>
<dbReference type="Pfam" id="PF02714">
    <property type="entry name" value="RSN1_7TM"/>
    <property type="match status" value="1"/>
</dbReference>
<protein>
    <submittedName>
        <fullName evidence="10">DNA, SC010</fullName>
    </submittedName>
</protein>
<dbReference type="GO" id="GO:0005227">
    <property type="term" value="F:calcium-activated cation channel activity"/>
    <property type="evidence" value="ECO:0007669"/>
    <property type="project" value="InterPro"/>
</dbReference>
<dbReference type="InterPro" id="IPR032880">
    <property type="entry name" value="CSC1/OSCA1-like_N"/>
</dbReference>
<reference evidence="10 11" key="1">
    <citation type="journal article" date="2005" name="Nature">
        <title>Genome sequencing and analysis of Aspergillus oryzae.</title>
        <authorList>
            <person name="Machida M."/>
            <person name="Asai K."/>
            <person name="Sano M."/>
            <person name="Tanaka T."/>
            <person name="Kumagai T."/>
            <person name="Terai G."/>
            <person name="Kusumoto K."/>
            <person name="Arima T."/>
            <person name="Akita O."/>
            <person name="Kashiwagi Y."/>
            <person name="Abe K."/>
            <person name="Gomi K."/>
            <person name="Horiuchi H."/>
            <person name="Kitamoto K."/>
            <person name="Kobayashi T."/>
            <person name="Takeuchi M."/>
            <person name="Denning D.W."/>
            <person name="Galagan J.E."/>
            <person name="Nierman W.C."/>
            <person name="Yu J."/>
            <person name="Archer D.B."/>
            <person name="Bennett J.W."/>
            <person name="Bhatnagar D."/>
            <person name="Cleveland T.E."/>
            <person name="Fedorova N.D."/>
            <person name="Gotoh O."/>
            <person name="Horikawa H."/>
            <person name="Hosoyama A."/>
            <person name="Ichinomiya M."/>
            <person name="Igarashi R."/>
            <person name="Iwashita K."/>
            <person name="Juvvadi P.R."/>
            <person name="Kato M."/>
            <person name="Kato Y."/>
            <person name="Kin T."/>
            <person name="Kokubun A."/>
            <person name="Maeda H."/>
            <person name="Maeyama N."/>
            <person name="Maruyama J."/>
            <person name="Nagasaki H."/>
            <person name="Nakajima T."/>
            <person name="Oda K."/>
            <person name="Okada K."/>
            <person name="Paulsen I."/>
            <person name="Sakamoto K."/>
            <person name="Sawano T."/>
            <person name="Takahashi M."/>
            <person name="Takase K."/>
            <person name="Terabayashi Y."/>
            <person name="Wortman J."/>
            <person name="Yamada O."/>
            <person name="Yamagata Y."/>
            <person name="Anazawa H."/>
            <person name="Hata Y."/>
            <person name="Koide Y."/>
            <person name="Komori T."/>
            <person name="Koyama Y."/>
            <person name="Minetoki T."/>
            <person name="Suharnan S."/>
            <person name="Tanaka A."/>
            <person name="Isono K."/>
            <person name="Kuhara S."/>
            <person name="Ogasawara N."/>
            <person name="Kikuchi H."/>
        </authorList>
    </citation>
    <scope>NUCLEOTIDE SEQUENCE [LARGE SCALE GENOMIC DNA]</scope>
    <source>
        <strain evidence="11">ATCC 42149 / RIB 40</strain>
    </source>
</reference>
<evidence type="ECO:0000256" key="2">
    <source>
        <dbReference type="ARBA" id="ARBA00007779"/>
    </source>
</evidence>
<evidence type="ECO:0000256" key="5">
    <source>
        <dbReference type="ARBA" id="ARBA00022989"/>
    </source>
</evidence>
<feature type="transmembrane region" description="Helical" evidence="7">
    <location>
        <begin position="153"/>
        <end position="174"/>
    </location>
</feature>
<dbReference type="VEuPathDB" id="FungiDB:AO090010000294"/>
<dbReference type="InterPro" id="IPR003864">
    <property type="entry name" value="CSC1/OSCA1-like_7TM"/>
</dbReference>
<name>Q2TX45_ASPOR</name>
<dbReference type="EMBL" id="BA000056">
    <property type="protein sequence ID" value="BAE66178.1"/>
    <property type="molecule type" value="Genomic_DNA"/>
</dbReference>
<evidence type="ECO:0000313" key="11">
    <source>
        <dbReference type="Proteomes" id="UP000006564"/>
    </source>
</evidence>
<feature type="domain" description="CSC1/OSCA1-like N-terminal transmembrane" evidence="9">
    <location>
        <begin position="27"/>
        <end position="170"/>
    </location>
</feature>
<feature type="transmembrane region" description="Helical" evidence="7">
    <location>
        <begin position="589"/>
        <end position="612"/>
    </location>
</feature>
<comment type="subcellular location">
    <subcellularLocation>
        <location evidence="1">Membrane</location>
        <topology evidence="1">Multi-pass membrane protein</topology>
    </subcellularLocation>
</comment>
<evidence type="ECO:0000256" key="4">
    <source>
        <dbReference type="ARBA" id="ARBA00022692"/>
    </source>
</evidence>
<feature type="transmembrane region" description="Helical" evidence="7">
    <location>
        <begin position="444"/>
        <end position="468"/>
    </location>
</feature>